<gene>
    <name evidence="1" type="ORF">Pth03_26530</name>
</gene>
<accession>A0A8J3UY92</accession>
<reference evidence="1" key="1">
    <citation type="submission" date="2021-01" db="EMBL/GenBank/DDBJ databases">
        <title>Whole genome shotgun sequence of Planotetraspora thailandica NBRC 104271.</title>
        <authorList>
            <person name="Komaki H."/>
            <person name="Tamura T."/>
        </authorList>
    </citation>
    <scope>NUCLEOTIDE SEQUENCE</scope>
    <source>
        <strain evidence="1">NBRC 104271</strain>
    </source>
</reference>
<dbReference type="Proteomes" id="UP000605992">
    <property type="component" value="Unassembled WGS sequence"/>
</dbReference>
<sequence>MTVAYIARNGVEKELSGSHSHAPGSDGCATAQMLARGLFRHEAWVTVERQSVALRVPSCGGELPANIGEPVS</sequence>
<keyword evidence="2" id="KW-1185">Reference proteome</keyword>
<dbReference type="AlphaFoldDB" id="A0A8J3UY92"/>
<evidence type="ECO:0000313" key="1">
    <source>
        <dbReference type="EMBL" id="GII54264.1"/>
    </source>
</evidence>
<dbReference type="EMBL" id="BOOR01000016">
    <property type="protein sequence ID" value="GII54264.1"/>
    <property type="molecule type" value="Genomic_DNA"/>
</dbReference>
<proteinExistence type="predicted"/>
<organism evidence="1 2">
    <name type="scientific">Planotetraspora thailandica</name>
    <dbReference type="NCBI Taxonomy" id="487172"/>
    <lineage>
        <taxon>Bacteria</taxon>
        <taxon>Bacillati</taxon>
        <taxon>Actinomycetota</taxon>
        <taxon>Actinomycetes</taxon>
        <taxon>Streptosporangiales</taxon>
        <taxon>Streptosporangiaceae</taxon>
        <taxon>Planotetraspora</taxon>
    </lineage>
</organism>
<comment type="caution">
    <text evidence="1">The sequence shown here is derived from an EMBL/GenBank/DDBJ whole genome shotgun (WGS) entry which is preliminary data.</text>
</comment>
<protein>
    <submittedName>
        <fullName evidence="1">Uncharacterized protein</fullName>
    </submittedName>
</protein>
<evidence type="ECO:0000313" key="2">
    <source>
        <dbReference type="Proteomes" id="UP000605992"/>
    </source>
</evidence>
<name>A0A8J3UY92_9ACTN</name>
<dbReference type="RefSeq" id="WP_203944499.1">
    <property type="nucleotide sequence ID" value="NZ_BOOR01000016.1"/>
</dbReference>